<dbReference type="Proteomes" id="UP000824533">
    <property type="component" value="Linkage Group LG06"/>
</dbReference>
<name>A0ACC1D923_9NEOP</name>
<evidence type="ECO:0000313" key="1">
    <source>
        <dbReference type="EMBL" id="KAJ0180443.1"/>
    </source>
</evidence>
<comment type="caution">
    <text evidence="1">The sequence shown here is derived from an EMBL/GenBank/DDBJ whole genome shotgun (WGS) entry which is preliminary data.</text>
</comment>
<keyword evidence="2" id="KW-1185">Reference proteome</keyword>
<organism evidence="1 2">
    <name type="scientific">Dendrolimus kikuchii</name>
    <dbReference type="NCBI Taxonomy" id="765133"/>
    <lineage>
        <taxon>Eukaryota</taxon>
        <taxon>Metazoa</taxon>
        <taxon>Ecdysozoa</taxon>
        <taxon>Arthropoda</taxon>
        <taxon>Hexapoda</taxon>
        <taxon>Insecta</taxon>
        <taxon>Pterygota</taxon>
        <taxon>Neoptera</taxon>
        <taxon>Endopterygota</taxon>
        <taxon>Lepidoptera</taxon>
        <taxon>Glossata</taxon>
        <taxon>Ditrysia</taxon>
        <taxon>Bombycoidea</taxon>
        <taxon>Lasiocampidae</taxon>
        <taxon>Dendrolimus</taxon>
    </lineage>
</organism>
<dbReference type="EMBL" id="CM034392">
    <property type="protein sequence ID" value="KAJ0180443.1"/>
    <property type="molecule type" value="Genomic_DNA"/>
</dbReference>
<reference evidence="1 2" key="1">
    <citation type="journal article" date="2021" name="Front. Genet.">
        <title>Chromosome-Level Genome Assembly Reveals Significant Gene Expansion in the Toll and IMD Signaling Pathways of Dendrolimus kikuchii.</title>
        <authorList>
            <person name="Zhou J."/>
            <person name="Wu P."/>
            <person name="Xiong Z."/>
            <person name="Liu N."/>
            <person name="Zhao N."/>
            <person name="Ji M."/>
            <person name="Qiu Y."/>
            <person name="Yang B."/>
        </authorList>
    </citation>
    <scope>NUCLEOTIDE SEQUENCE [LARGE SCALE GENOMIC DNA]</scope>
    <source>
        <strain evidence="1">Ann1</strain>
    </source>
</reference>
<gene>
    <name evidence="1" type="ORF">K1T71_003847</name>
</gene>
<sequence length="103" mass="11722">MEPYEFQAARFSIQKTSWQKCPELILAVRQAGGPPGCDSRAPASTARDAPRRNTHGEWGEVIKMLYVCDWPCARSWLFWAGGRERRARIGSPAPRLGRHQVER</sequence>
<accession>A0ACC1D923</accession>
<protein>
    <submittedName>
        <fullName evidence="1">Uncharacterized protein</fullName>
    </submittedName>
</protein>
<evidence type="ECO:0000313" key="2">
    <source>
        <dbReference type="Proteomes" id="UP000824533"/>
    </source>
</evidence>
<proteinExistence type="predicted"/>